<dbReference type="PRINTS" id="PR00449">
    <property type="entry name" value="RASTRNSFRMNG"/>
</dbReference>
<dbReference type="InterPro" id="IPR025340">
    <property type="entry name" value="DUF4246"/>
</dbReference>
<protein>
    <submittedName>
        <fullName evidence="4">Uncharacterized protein</fullName>
    </submittedName>
</protein>
<accession>A0AAW0Q9C6</accession>
<feature type="compositionally biased region" description="Gly residues" evidence="1">
    <location>
        <begin position="282"/>
        <end position="294"/>
    </location>
</feature>
<evidence type="ECO:0000256" key="1">
    <source>
        <dbReference type="SAM" id="MobiDB-lite"/>
    </source>
</evidence>
<organism evidence="4 5">
    <name type="scientific">Apiospora kogelbergensis</name>
    <dbReference type="NCBI Taxonomy" id="1337665"/>
    <lineage>
        <taxon>Eukaryota</taxon>
        <taxon>Fungi</taxon>
        <taxon>Dikarya</taxon>
        <taxon>Ascomycota</taxon>
        <taxon>Pezizomycotina</taxon>
        <taxon>Sordariomycetes</taxon>
        <taxon>Xylariomycetidae</taxon>
        <taxon>Amphisphaeriales</taxon>
        <taxon>Apiosporaceae</taxon>
        <taxon>Apiospora</taxon>
    </lineage>
</organism>
<evidence type="ECO:0000313" key="5">
    <source>
        <dbReference type="Proteomes" id="UP001392437"/>
    </source>
</evidence>
<dbReference type="SUPFAM" id="SSF52540">
    <property type="entry name" value="P-loop containing nucleoside triphosphate hydrolases"/>
    <property type="match status" value="1"/>
</dbReference>
<feature type="domain" description="DUF4246" evidence="2">
    <location>
        <begin position="491"/>
        <end position="989"/>
    </location>
</feature>
<dbReference type="Proteomes" id="UP001392437">
    <property type="component" value="Unassembled WGS sequence"/>
</dbReference>
<dbReference type="Pfam" id="PF21666">
    <property type="entry name" value="DUF4246_N"/>
    <property type="match status" value="1"/>
</dbReference>
<name>A0AAW0Q9C6_9PEZI</name>
<feature type="compositionally biased region" description="Low complexity" evidence="1">
    <location>
        <begin position="173"/>
        <end position="186"/>
    </location>
</feature>
<dbReference type="SMART" id="SM00175">
    <property type="entry name" value="RAB"/>
    <property type="match status" value="1"/>
</dbReference>
<feature type="domain" description="DUF4246" evidence="3">
    <location>
        <begin position="373"/>
        <end position="446"/>
    </location>
</feature>
<dbReference type="Pfam" id="PF14033">
    <property type="entry name" value="DUF4246"/>
    <property type="match status" value="1"/>
</dbReference>
<dbReference type="PANTHER" id="PTHR33119">
    <property type="entry name" value="IFI3P"/>
    <property type="match status" value="1"/>
</dbReference>
<dbReference type="InterPro" id="IPR027417">
    <property type="entry name" value="P-loop_NTPase"/>
</dbReference>
<evidence type="ECO:0000259" key="2">
    <source>
        <dbReference type="Pfam" id="PF14033"/>
    </source>
</evidence>
<dbReference type="SMART" id="SM00174">
    <property type="entry name" value="RHO"/>
    <property type="match status" value="1"/>
</dbReference>
<gene>
    <name evidence="4" type="ORF">PG999_010194</name>
</gene>
<dbReference type="PROSITE" id="PS51419">
    <property type="entry name" value="RAB"/>
    <property type="match status" value="1"/>
</dbReference>
<reference evidence="4 5" key="1">
    <citation type="submission" date="2023-01" db="EMBL/GenBank/DDBJ databases">
        <title>Analysis of 21 Apiospora genomes using comparative genomics revels a genus with tremendous synthesis potential of carbohydrate active enzymes and secondary metabolites.</title>
        <authorList>
            <person name="Sorensen T."/>
        </authorList>
    </citation>
    <scope>NUCLEOTIDE SEQUENCE [LARGE SCALE GENOMIC DNA]</scope>
    <source>
        <strain evidence="4 5">CBS 117206</strain>
    </source>
</reference>
<dbReference type="PROSITE" id="PS51421">
    <property type="entry name" value="RAS"/>
    <property type="match status" value="1"/>
</dbReference>
<proteinExistence type="predicted"/>
<evidence type="ECO:0000259" key="3">
    <source>
        <dbReference type="Pfam" id="PF21666"/>
    </source>
</evidence>
<feature type="compositionally biased region" description="Polar residues" evidence="1">
    <location>
        <begin position="187"/>
        <end position="209"/>
    </location>
</feature>
<dbReference type="InterPro" id="IPR005225">
    <property type="entry name" value="Small_GTP-bd"/>
</dbReference>
<dbReference type="InterPro" id="IPR049207">
    <property type="entry name" value="DUF4246_N"/>
</dbReference>
<keyword evidence="5" id="KW-1185">Reference proteome</keyword>
<dbReference type="SMART" id="SM00173">
    <property type="entry name" value="RAS"/>
    <property type="match status" value="1"/>
</dbReference>
<dbReference type="GO" id="GO:0003924">
    <property type="term" value="F:GTPase activity"/>
    <property type="evidence" value="ECO:0007669"/>
    <property type="project" value="InterPro"/>
</dbReference>
<feature type="region of interest" description="Disordered" evidence="1">
    <location>
        <begin position="282"/>
        <end position="318"/>
    </location>
</feature>
<dbReference type="Pfam" id="PF00071">
    <property type="entry name" value="Ras"/>
    <property type="match status" value="1"/>
</dbReference>
<dbReference type="AlphaFoldDB" id="A0AAW0Q9C6"/>
<dbReference type="NCBIfam" id="TIGR00231">
    <property type="entry name" value="small_GTP"/>
    <property type="match status" value="1"/>
</dbReference>
<dbReference type="PANTHER" id="PTHR33119:SF1">
    <property type="entry name" value="FE2OG DIOXYGENASE DOMAIN-CONTAINING PROTEIN"/>
    <property type="match status" value="1"/>
</dbReference>
<dbReference type="InterPro" id="IPR049192">
    <property type="entry name" value="DUF4246_C"/>
</dbReference>
<feature type="region of interest" description="Disordered" evidence="1">
    <location>
        <begin position="160"/>
        <end position="209"/>
    </location>
</feature>
<comment type="caution">
    <text evidence="4">The sequence shown here is derived from an EMBL/GenBank/DDBJ whole genome shotgun (WGS) entry which is preliminary data.</text>
</comment>
<dbReference type="Gene3D" id="3.40.50.300">
    <property type="entry name" value="P-loop containing nucleotide triphosphate hydrolases"/>
    <property type="match status" value="1"/>
</dbReference>
<dbReference type="GO" id="GO:0005525">
    <property type="term" value="F:GTP binding"/>
    <property type="evidence" value="ECO:0007669"/>
    <property type="project" value="InterPro"/>
</dbReference>
<dbReference type="EMBL" id="JAQQWP010000009">
    <property type="protein sequence ID" value="KAK8099820.1"/>
    <property type="molecule type" value="Genomic_DNA"/>
</dbReference>
<evidence type="ECO:0000313" key="4">
    <source>
        <dbReference type="EMBL" id="KAK8099820.1"/>
    </source>
</evidence>
<dbReference type="InterPro" id="IPR001806">
    <property type="entry name" value="Small_GTPase"/>
</dbReference>
<feature type="region of interest" description="Disordered" evidence="1">
    <location>
        <begin position="1024"/>
        <end position="1047"/>
    </location>
</feature>
<sequence>MTRPRRSSAASEESSGTAGDQELGSMYDYLAKIILLGPSGTGKSCLLHRFVKSEWRILSSQTIGVEFASKIIKVGTGARRKRIKLQLWDTAGTERFRSVSRSYYRGAAGAVLIYDLTSHASFRALPPFLNDARALASPNLTTLLVGNKLDLAHDEGPLLPSLADDEFSPPPQSSSSSYGGSMYGTSVQSSASVNTATPSSSVGLGTQQRATVAAEGREVSSAEASRWAGGVQVPVALEVSAFTGEGVDDVFARLARAILTKIELGEIDPDDPLSGIQYGDGGHWNTNGGGGASDGGSVKSGMTVDDGGASVRRRKKGRRGPVALREWEEVFTLRTLVRFSQKSMFSYCIQRYRSFITRQFSAMTSPQPKDGRYPGIDLDLRDHSGGWRATKPLYPIAVSLHLPGSTSELFQLREVFMLAVMDTLTDKPGWHTKVFDEAIVAKWRAEALQQPEDGLYRLATEGWRLHNRRYLAEDEEGEDLLPQPRCRILSEKAFDYCIQELRLKAEYFQKTGLVPTLDAVDNCVVKSDVLVNQSLKSEMVAAFAKLRADQASNMDWHPRSNGMVQNLVHPSLYCLVWGKSHFLYDEVVGTVDAVTKWAGKGQPTPDQTENPWIDPVQSYGYRPLAPHFWSAKYQWLPANLKFQDDGTTRFTSYINNLHPVKYEGVYRTIEKLVDQALPAWEQCLNLHDYHRRSEAQPVGRQEPRISPAKYADDNETDGLWEELDSETLAQLDVKLDCDALADIVECLHYDSKIEITDEEWTAIRSLDRGAPEAEFPRSVLDKIPEEDLEEKRWKQVRDPILFEPDDFTQVNYDCEKQLRDRFKESGLQVIVKMASIELTPEKPEFPQGSWHIEGQMNEHICATALYYLDSENVTPSSLAFRMGTDWDQDDISMSAGQDAYHWLERSYGTCFGPSGSGGPCLQFYGRVDTPEGRLLAFPNVFQHRVSSFRLQDPAKPGHRRFVALWLVDPNLRVLSTANVPPQQRDWWADAVFQGDAVSKRGGDSGDMPADLLGLLKEEEGLAGKIPEKSPTHSTAGHGGDEKAGVSTNRLPPEILDMVRQNGVVPEGLMSPDEAKAHRLQLMDERSRFHTVSKKDWDERGYNFCEH</sequence>